<name>A0ABT9J4L8_9BACL</name>
<dbReference type="EMBL" id="JAVAMP010000016">
    <property type="protein sequence ID" value="MDP5276559.1"/>
    <property type="molecule type" value="Genomic_DNA"/>
</dbReference>
<comment type="caution">
    <text evidence="1">The sequence shown here is derived from an EMBL/GenBank/DDBJ whole genome shotgun (WGS) entry which is preliminary data.</text>
</comment>
<protein>
    <recommendedName>
        <fullName evidence="3">XRE family transcriptional regulator</fullName>
    </recommendedName>
</protein>
<accession>A0ABT9J4L8</accession>
<evidence type="ECO:0000313" key="1">
    <source>
        <dbReference type="EMBL" id="MDP5276559.1"/>
    </source>
</evidence>
<keyword evidence="2" id="KW-1185">Reference proteome</keyword>
<reference evidence="1 2" key="1">
    <citation type="submission" date="2023-08" db="EMBL/GenBank/DDBJ databases">
        <authorList>
            <person name="Park J.-S."/>
        </authorList>
    </citation>
    <scope>NUCLEOTIDE SEQUENCE [LARGE SCALE GENOMIC DNA]</scope>
    <source>
        <strain evidence="1 2">2205SS18-9</strain>
    </source>
</reference>
<dbReference type="Proteomes" id="UP001231941">
    <property type="component" value="Unassembled WGS sequence"/>
</dbReference>
<proteinExistence type="predicted"/>
<dbReference type="RefSeq" id="WP_305993868.1">
    <property type="nucleotide sequence ID" value="NZ_JAVAMP010000016.1"/>
</dbReference>
<gene>
    <name evidence="1" type="ORF">Q5Y73_20910</name>
</gene>
<organism evidence="1 2">
    <name type="scientific">Chengkuizengella axinellae</name>
    <dbReference type="NCBI Taxonomy" id="3064388"/>
    <lineage>
        <taxon>Bacteria</taxon>
        <taxon>Bacillati</taxon>
        <taxon>Bacillota</taxon>
        <taxon>Bacilli</taxon>
        <taxon>Bacillales</taxon>
        <taxon>Paenibacillaceae</taxon>
        <taxon>Chengkuizengella</taxon>
    </lineage>
</organism>
<sequence>MFPNLRAEMARKGIESKTMSLELDVTAKTISNKLCGKSEFTLSEMLAIKYKFFPSMTLEYLFERKVKTTA</sequence>
<evidence type="ECO:0008006" key="3">
    <source>
        <dbReference type="Google" id="ProtNLM"/>
    </source>
</evidence>
<evidence type="ECO:0000313" key="2">
    <source>
        <dbReference type="Proteomes" id="UP001231941"/>
    </source>
</evidence>